<feature type="transmembrane region" description="Helical" evidence="6">
    <location>
        <begin position="32"/>
        <end position="53"/>
    </location>
</feature>
<proteinExistence type="predicted"/>
<keyword evidence="7" id="KW-0969">Cilium</keyword>
<keyword evidence="7" id="KW-0966">Cell projection</keyword>
<protein>
    <submittedName>
        <fullName evidence="7">Flagellar biosynthetic protein FliO</fullName>
    </submittedName>
</protein>
<sequence>MNPQQSPAAAPTQATQAAIPFKRDDGVAGSTLASGGLGVLVLSLLAIAVVLFLRRRLNLHTGQATGTRSLRVLESARLGPRALLSVVEFDGTRYLLAQGEHGVTCVASTPAAPATPVKTAPSGPEAA</sequence>
<dbReference type="RefSeq" id="WP_277415574.1">
    <property type="nucleotide sequence ID" value="NZ_CP119083.1"/>
</dbReference>
<dbReference type="EMBL" id="CP119083">
    <property type="protein sequence ID" value="WEF32858.1"/>
    <property type="molecule type" value="Genomic_DNA"/>
</dbReference>
<organism evidence="7 8">
    <name type="scientific">Pseudoduganella chitinolytica</name>
    <dbReference type="NCBI Taxonomy" id="34070"/>
    <lineage>
        <taxon>Bacteria</taxon>
        <taxon>Pseudomonadati</taxon>
        <taxon>Pseudomonadota</taxon>
        <taxon>Betaproteobacteria</taxon>
        <taxon>Burkholderiales</taxon>
        <taxon>Oxalobacteraceae</taxon>
        <taxon>Telluria group</taxon>
        <taxon>Pseudoduganella</taxon>
    </lineage>
</organism>
<keyword evidence="2" id="KW-1003">Cell membrane</keyword>
<dbReference type="Pfam" id="PF04347">
    <property type="entry name" value="FliO"/>
    <property type="match status" value="1"/>
</dbReference>
<keyword evidence="4 6" id="KW-1133">Transmembrane helix</keyword>
<evidence type="ECO:0000256" key="5">
    <source>
        <dbReference type="ARBA" id="ARBA00023136"/>
    </source>
</evidence>
<evidence type="ECO:0000256" key="1">
    <source>
        <dbReference type="ARBA" id="ARBA00004236"/>
    </source>
</evidence>
<evidence type="ECO:0000256" key="2">
    <source>
        <dbReference type="ARBA" id="ARBA00022475"/>
    </source>
</evidence>
<keyword evidence="3 6" id="KW-0812">Transmembrane</keyword>
<evidence type="ECO:0000313" key="7">
    <source>
        <dbReference type="EMBL" id="WEF32858.1"/>
    </source>
</evidence>
<keyword evidence="7" id="KW-0282">Flagellum</keyword>
<keyword evidence="8" id="KW-1185">Reference proteome</keyword>
<name>A0ABY8BBR2_9BURK</name>
<accession>A0ABY8BBR2</accession>
<gene>
    <name evidence="7" type="ORF">PX653_26255</name>
</gene>
<evidence type="ECO:0000256" key="6">
    <source>
        <dbReference type="SAM" id="Phobius"/>
    </source>
</evidence>
<dbReference type="InterPro" id="IPR022781">
    <property type="entry name" value="Flagellar_biosynth_FliO"/>
</dbReference>
<comment type="subcellular location">
    <subcellularLocation>
        <location evidence="1">Cell membrane</location>
    </subcellularLocation>
</comment>
<evidence type="ECO:0000256" key="4">
    <source>
        <dbReference type="ARBA" id="ARBA00022989"/>
    </source>
</evidence>
<reference evidence="7 8" key="1">
    <citation type="submission" date="2023-02" db="EMBL/GenBank/DDBJ databases">
        <title>Gemone sequence of Telluria chitinolytica ACM 3522T.</title>
        <authorList>
            <person name="Frediansyah A."/>
            <person name="Miess H."/>
            <person name="Gross H."/>
        </authorList>
    </citation>
    <scope>NUCLEOTIDE SEQUENCE [LARGE SCALE GENOMIC DNA]</scope>
    <source>
        <strain evidence="7 8">ACM 3522</strain>
    </source>
</reference>
<evidence type="ECO:0000256" key="3">
    <source>
        <dbReference type="ARBA" id="ARBA00022692"/>
    </source>
</evidence>
<dbReference type="Proteomes" id="UP001216510">
    <property type="component" value="Chromosome"/>
</dbReference>
<evidence type="ECO:0000313" key="8">
    <source>
        <dbReference type="Proteomes" id="UP001216510"/>
    </source>
</evidence>
<keyword evidence="5 6" id="KW-0472">Membrane</keyword>